<gene>
    <name evidence="1" type="ORF">DPMN_092590</name>
</gene>
<dbReference type="Proteomes" id="UP000828390">
    <property type="component" value="Unassembled WGS sequence"/>
</dbReference>
<protein>
    <submittedName>
        <fullName evidence="1">Uncharacterized protein</fullName>
    </submittedName>
</protein>
<organism evidence="1 2">
    <name type="scientific">Dreissena polymorpha</name>
    <name type="common">Zebra mussel</name>
    <name type="synonym">Mytilus polymorpha</name>
    <dbReference type="NCBI Taxonomy" id="45954"/>
    <lineage>
        <taxon>Eukaryota</taxon>
        <taxon>Metazoa</taxon>
        <taxon>Spiralia</taxon>
        <taxon>Lophotrochozoa</taxon>
        <taxon>Mollusca</taxon>
        <taxon>Bivalvia</taxon>
        <taxon>Autobranchia</taxon>
        <taxon>Heteroconchia</taxon>
        <taxon>Euheterodonta</taxon>
        <taxon>Imparidentia</taxon>
        <taxon>Neoheterodontei</taxon>
        <taxon>Myida</taxon>
        <taxon>Dreissenoidea</taxon>
        <taxon>Dreissenidae</taxon>
        <taxon>Dreissena</taxon>
    </lineage>
</organism>
<evidence type="ECO:0000313" key="2">
    <source>
        <dbReference type="Proteomes" id="UP000828390"/>
    </source>
</evidence>
<reference evidence="1" key="2">
    <citation type="submission" date="2020-11" db="EMBL/GenBank/DDBJ databases">
        <authorList>
            <person name="McCartney M.A."/>
            <person name="Auch B."/>
            <person name="Kono T."/>
            <person name="Mallez S."/>
            <person name="Becker A."/>
            <person name="Gohl D.M."/>
            <person name="Silverstein K.A.T."/>
            <person name="Koren S."/>
            <person name="Bechman K.B."/>
            <person name="Herman A."/>
            <person name="Abrahante J.E."/>
            <person name="Garbe J."/>
        </authorList>
    </citation>
    <scope>NUCLEOTIDE SEQUENCE</scope>
    <source>
        <strain evidence="1">Duluth1</strain>
        <tissue evidence="1">Whole animal</tissue>
    </source>
</reference>
<proteinExistence type="predicted"/>
<sequence length="82" mass="9701">MGERLYLMAFGPLPCRGNPSVSHAYFKLQPGKLTFAHTLETSTPICTFWWYPRAVRLQMYSQSHLKYLYKNPPHWERKHAMS</sequence>
<name>A0A9D4R0B1_DREPO</name>
<dbReference type="EMBL" id="JAIWYP010000003">
    <property type="protein sequence ID" value="KAH3850184.1"/>
    <property type="molecule type" value="Genomic_DNA"/>
</dbReference>
<keyword evidence="2" id="KW-1185">Reference proteome</keyword>
<dbReference type="AlphaFoldDB" id="A0A9D4R0B1"/>
<evidence type="ECO:0000313" key="1">
    <source>
        <dbReference type="EMBL" id="KAH3850184.1"/>
    </source>
</evidence>
<comment type="caution">
    <text evidence="1">The sequence shown here is derived from an EMBL/GenBank/DDBJ whole genome shotgun (WGS) entry which is preliminary data.</text>
</comment>
<accession>A0A9D4R0B1</accession>
<reference evidence="1" key="1">
    <citation type="journal article" date="2019" name="bioRxiv">
        <title>The Genome of the Zebra Mussel, Dreissena polymorpha: A Resource for Invasive Species Research.</title>
        <authorList>
            <person name="McCartney M.A."/>
            <person name="Auch B."/>
            <person name="Kono T."/>
            <person name="Mallez S."/>
            <person name="Zhang Y."/>
            <person name="Obille A."/>
            <person name="Becker A."/>
            <person name="Abrahante J.E."/>
            <person name="Garbe J."/>
            <person name="Badalamenti J.P."/>
            <person name="Herman A."/>
            <person name="Mangelson H."/>
            <person name="Liachko I."/>
            <person name="Sullivan S."/>
            <person name="Sone E.D."/>
            <person name="Koren S."/>
            <person name="Silverstein K.A.T."/>
            <person name="Beckman K.B."/>
            <person name="Gohl D.M."/>
        </authorList>
    </citation>
    <scope>NUCLEOTIDE SEQUENCE</scope>
    <source>
        <strain evidence="1">Duluth1</strain>
        <tissue evidence="1">Whole animal</tissue>
    </source>
</reference>